<dbReference type="PANTHER" id="PTHR24412">
    <property type="entry name" value="KELCH PROTEIN"/>
    <property type="match status" value="1"/>
</dbReference>
<dbReference type="SUPFAM" id="SSF54695">
    <property type="entry name" value="POZ domain"/>
    <property type="match status" value="1"/>
</dbReference>
<evidence type="ECO:0000256" key="2">
    <source>
        <dbReference type="ARBA" id="ARBA00022737"/>
    </source>
</evidence>
<dbReference type="SMART" id="SM00225">
    <property type="entry name" value="BTB"/>
    <property type="match status" value="1"/>
</dbReference>
<dbReference type="PRINTS" id="PR00501">
    <property type="entry name" value="KELCHREPEAT"/>
</dbReference>
<dbReference type="PIRSF" id="PIRSF037037">
    <property type="entry name" value="Kelch-like_protein_gigaxonin"/>
    <property type="match status" value="1"/>
</dbReference>
<dbReference type="InterPro" id="IPR011705">
    <property type="entry name" value="BACK"/>
</dbReference>
<keyword evidence="2" id="KW-0677">Repeat</keyword>
<evidence type="ECO:0000256" key="1">
    <source>
        <dbReference type="ARBA" id="ARBA00022441"/>
    </source>
</evidence>
<accession>A0A7L2Y860</accession>
<dbReference type="InterPro" id="IPR011333">
    <property type="entry name" value="SKP1/BTB/POZ_sf"/>
</dbReference>
<dbReference type="EMBL" id="VZTM01001883">
    <property type="protein sequence ID" value="NXS91112.1"/>
    <property type="molecule type" value="Genomic_DNA"/>
</dbReference>
<name>A0A7L2Y860_JACJC</name>
<organism evidence="5 6">
    <name type="scientific">Jacana jacana</name>
    <name type="common">Wattled jacana</name>
    <name type="synonym">Parra jacana</name>
    <dbReference type="NCBI Taxonomy" id="54508"/>
    <lineage>
        <taxon>Eukaryota</taxon>
        <taxon>Metazoa</taxon>
        <taxon>Chordata</taxon>
        <taxon>Craniata</taxon>
        <taxon>Vertebrata</taxon>
        <taxon>Euteleostomi</taxon>
        <taxon>Archelosauria</taxon>
        <taxon>Archosauria</taxon>
        <taxon>Dinosauria</taxon>
        <taxon>Saurischia</taxon>
        <taxon>Theropoda</taxon>
        <taxon>Coelurosauria</taxon>
        <taxon>Aves</taxon>
        <taxon>Neognathae</taxon>
        <taxon>Neoaves</taxon>
        <taxon>Charadriiformes</taxon>
        <taxon>Jacanidae</taxon>
        <taxon>Jacana</taxon>
    </lineage>
</organism>
<feature type="region of interest" description="Disordered" evidence="3">
    <location>
        <begin position="153"/>
        <end position="178"/>
    </location>
</feature>
<dbReference type="Pfam" id="PF07707">
    <property type="entry name" value="BACK"/>
    <property type="match status" value="1"/>
</dbReference>
<dbReference type="InterPro" id="IPR017096">
    <property type="entry name" value="BTB-kelch_protein"/>
</dbReference>
<dbReference type="Pfam" id="PF24681">
    <property type="entry name" value="Kelch_KLHDC2_KLHL20_DRC7"/>
    <property type="match status" value="1"/>
</dbReference>
<dbReference type="SMART" id="SM00612">
    <property type="entry name" value="Kelch"/>
    <property type="match status" value="6"/>
</dbReference>
<dbReference type="CDD" id="cd18247">
    <property type="entry name" value="BTB_POZ_KLHL18"/>
    <property type="match status" value="1"/>
</dbReference>
<dbReference type="Gene3D" id="3.30.710.10">
    <property type="entry name" value="Potassium Channel Kv1.1, Chain A"/>
    <property type="match status" value="1"/>
</dbReference>
<gene>
    <name evidence="5" type="primary">Klhl18</name>
    <name evidence="5" type="ORF">JACJAC_R00984</name>
</gene>
<keyword evidence="6" id="KW-1185">Reference proteome</keyword>
<dbReference type="InterPro" id="IPR015915">
    <property type="entry name" value="Kelch-typ_b-propeller"/>
</dbReference>
<evidence type="ECO:0000313" key="5">
    <source>
        <dbReference type="EMBL" id="NXS91112.1"/>
    </source>
</evidence>
<evidence type="ECO:0000313" key="6">
    <source>
        <dbReference type="Proteomes" id="UP000550086"/>
    </source>
</evidence>
<dbReference type="PROSITE" id="PS50097">
    <property type="entry name" value="BTB"/>
    <property type="match status" value="1"/>
</dbReference>
<dbReference type="SUPFAM" id="SSF117281">
    <property type="entry name" value="Kelch motif"/>
    <property type="match status" value="1"/>
</dbReference>
<reference evidence="5 6" key="1">
    <citation type="submission" date="2019-09" db="EMBL/GenBank/DDBJ databases">
        <title>Bird 10,000 Genomes (B10K) Project - Family phase.</title>
        <authorList>
            <person name="Zhang G."/>
        </authorList>
    </citation>
    <scope>NUCLEOTIDE SEQUENCE [LARGE SCALE GENOMIC DNA]</scope>
    <source>
        <strain evidence="5">B10K-DU-002-59</strain>
        <tissue evidence="5">Muscle</tissue>
    </source>
</reference>
<dbReference type="Gene3D" id="1.25.40.420">
    <property type="match status" value="1"/>
</dbReference>
<feature type="domain" description="BTB" evidence="4">
    <location>
        <begin position="29"/>
        <end position="96"/>
    </location>
</feature>
<dbReference type="PANTHER" id="PTHR24412:SF497">
    <property type="entry name" value="KELCH-LIKE PROTEIN 18"/>
    <property type="match status" value="1"/>
</dbReference>
<feature type="non-terminal residue" evidence="5">
    <location>
        <position position="1"/>
    </location>
</feature>
<dbReference type="Proteomes" id="UP000550086">
    <property type="component" value="Unassembled WGS sequence"/>
</dbReference>
<dbReference type="Pfam" id="PF00651">
    <property type="entry name" value="BTB"/>
    <property type="match status" value="1"/>
</dbReference>
<protein>
    <submittedName>
        <fullName evidence="5">KLH18 protein</fullName>
    </submittedName>
</protein>
<evidence type="ECO:0000259" key="4">
    <source>
        <dbReference type="PROSITE" id="PS50097"/>
    </source>
</evidence>
<comment type="caution">
    <text evidence="5">The sequence shown here is derived from an EMBL/GenBank/DDBJ whole genome shotgun (WGS) entry which is preliminary data.</text>
</comment>
<dbReference type="InterPro" id="IPR000210">
    <property type="entry name" value="BTB/POZ_dom"/>
</dbReference>
<evidence type="ECO:0000256" key="3">
    <source>
        <dbReference type="SAM" id="MobiDB-lite"/>
    </source>
</evidence>
<keyword evidence="1" id="KW-0880">Kelch repeat</keyword>
<sequence>EDLVHFSVGDLPSRGYGVMGEIRRQGKLCDVTLKVGDHKFSAHRIVLAASIPYFHAMFTNDMMECKQDEIVMQGMDPSALEALINFAYNGHLAIDQQNVQSLLMGASFLQLQNIKDACCTFLRERDAGRAGAPLLGGQSESWEGSAWKREGSRETLESLQIPQGAPGKLGRDSGIQKQTKPTPLKLQFPLASLLQVFEAALAWIRYERDQRESFLPELLSKIRLPLCRPQFLTDRVQQDDLVRCCHKCRDLVDEAKDYHLMPERRPHLPAFKTRPRCCTSIAGLIYAVGGLNSAGDSLNVVEVFDPIANRWEKCQPMTTARSRVGVAVVNGLLYAIGGYDGQLRLSTVEVYNPELDSWSKVESMNSKRSAMGTVVLDGQIYVCGGYDGNSSLNSVESYSPETNKWTVVTPMSSNRSAAGVTVFEGRIYVSGGHDGLQIFNSVEYYNHHTATWHPVASMLNKRCRHGAASLGSKMFVCGGYDGSGFLSIAEVYSSMADQWYLIVPMNTRRSRVSLVANCGRLYAVGGYDGQSNLSSVEMYDPETNRWTFMAPMVCHEGGVGVGCIPLLTI</sequence>
<dbReference type="InterPro" id="IPR006652">
    <property type="entry name" value="Kelch_1"/>
</dbReference>
<feature type="non-terminal residue" evidence="5">
    <location>
        <position position="569"/>
    </location>
</feature>
<dbReference type="AlphaFoldDB" id="A0A7L2Y860"/>
<dbReference type="InterPro" id="IPR030603">
    <property type="entry name" value="KLHL18_BTB/POZ"/>
</dbReference>
<dbReference type="Pfam" id="PF01344">
    <property type="entry name" value="Kelch_1"/>
    <property type="match status" value="2"/>
</dbReference>
<dbReference type="OrthoDB" id="45365at2759"/>
<proteinExistence type="predicted"/>
<dbReference type="Gene3D" id="2.120.10.80">
    <property type="entry name" value="Kelch-type beta propeller"/>
    <property type="match status" value="2"/>
</dbReference>